<dbReference type="InterPro" id="IPR002347">
    <property type="entry name" value="SDR_fam"/>
</dbReference>
<dbReference type="EMBL" id="BMLT01000020">
    <property type="protein sequence ID" value="GGO88892.1"/>
    <property type="molecule type" value="Genomic_DNA"/>
</dbReference>
<comment type="similarity">
    <text evidence="1 3">Belongs to the short-chain dehydrogenases/reductases (SDR) family.</text>
</comment>
<evidence type="ECO:0000256" key="3">
    <source>
        <dbReference type="RuleBase" id="RU000363"/>
    </source>
</evidence>
<dbReference type="GO" id="GO:0016020">
    <property type="term" value="C:membrane"/>
    <property type="evidence" value="ECO:0007669"/>
    <property type="project" value="TreeGrafter"/>
</dbReference>
<reference evidence="4 5" key="1">
    <citation type="journal article" date="2014" name="Int. J. Syst. Evol. Microbiol.">
        <title>Complete genome sequence of Corynebacterium casei LMG S-19264T (=DSM 44701T), isolated from a smear-ripened cheese.</title>
        <authorList>
            <consortium name="US DOE Joint Genome Institute (JGI-PGF)"/>
            <person name="Walter F."/>
            <person name="Albersmeier A."/>
            <person name="Kalinowski J."/>
            <person name="Ruckert C."/>
        </authorList>
    </citation>
    <scope>NUCLEOTIDE SEQUENCE [LARGE SCALE GENOMIC DNA]</scope>
    <source>
        <strain evidence="4 5">CGMCC 1.7286</strain>
    </source>
</reference>
<dbReference type="PANTHER" id="PTHR44196:SF1">
    <property type="entry name" value="DEHYDROGENASE_REDUCTASE SDR FAMILY MEMBER 7B"/>
    <property type="match status" value="1"/>
</dbReference>
<protein>
    <submittedName>
        <fullName evidence="4">Oxidoreductase</fullName>
    </submittedName>
</protein>
<dbReference type="PANTHER" id="PTHR44196">
    <property type="entry name" value="DEHYDROGENASE/REDUCTASE SDR FAMILY MEMBER 7B"/>
    <property type="match status" value="1"/>
</dbReference>
<name>A0A918DYY3_9GAMM</name>
<dbReference type="AlphaFoldDB" id="A0A918DYY3"/>
<dbReference type="Pfam" id="PF00106">
    <property type="entry name" value="adh_short"/>
    <property type="match status" value="1"/>
</dbReference>
<keyword evidence="5" id="KW-1185">Reference proteome</keyword>
<gene>
    <name evidence="4" type="ORF">GCM10011348_45380</name>
</gene>
<organism evidence="4 5">
    <name type="scientific">Marinobacterium nitratireducens</name>
    <dbReference type="NCBI Taxonomy" id="518897"/>
    <lineage>
        <taxon>Bacteria</taxon>
        <taxon>Pseudomonadati</taxon>
        <taxon>Pseudomonadota</taxon>
        <taxon>Gammaproteobacteria</taxon>
        <taxon>Oceanospirillales</taxon>
        <taxon>Oceanospirillaceae</taxon>
        <taxon>Marinobacterium</taxon>
    </lineage>
</organism>
<evidence type="ECO:0000313" key="5">
    <source>
        <dbReference type="Proteomes" id="UP000599578"/>
    </source>
</evidence>
<proteinExistence type="inferred from homology"/>
<comment type="caution">
    <text evidence="4">The sequence shown here is derived from an EMBL/GenBank/DDBJ whole genome shotgun (WGS) entry which is preliminary data.</text>
</comment>
<dbReference type="RefSeq" id="WP_188862932.1">
    <property type="nucleotide sequence ID" value="NZ_BMLT01000020.1"/>
</dbReference>
<evidence type="ECO:0000256" key="2">
    <source>
        <dbReference type="ARBA" id="ARBA00023002"/>
    </source>
</evidence>
<dbReference type="Gene3D" id="3.40.50.720">
    <property type="entry name" value="NAD(P)-binding Rossmann-like Domain"/>
    <property type="match status" value="1"/>
</dbReference>
<evidence type="ECO:0000313" key="4">
    <source>
        <dbReference type="EMBL" id="GGO88892.1"/>
    </source>
</evidence>
<dbReference type="InterPro" id="IPR036291">
    <property type="entry name" value="NAD(P)-bd_dom_sf"/>
</dbReference>
<evidence type="ECO:0000256" key="1">
    <source>
        <dbReference type="ARBA" id="ARBA00006484"/>
    </source>
</evidence>
<accession>A0A918DYY3</accession>
<keyword evidence="2" id="KW-0560">Oxidoreductase</keyword>
<sequence>MRSIKGCVAWVTGGGSGIGQATAIELAKAGATVIVSGRRQEPLQQTVDLIRAAGGSAGFELMDLADKHQCYRAAGNIIECYGKVDILVNNAATNIPTRHWETMEDGDFEHVINVNINGIYHCTSAVLPAMRENGDGLVINIASWAAVHNTYLSGAAYSTSKAALRTLTDTLNMEEGHQGIRATAISPGEVATPFAKQRAGGAAAEGAFDIALQPQDVGETIAFIAQLPVRACINDLVISPSNNRWYTLARSVRN</sequence>
<dbReference type="SUPFAM" id="SSF51735">
    <property type="entry name" value="NAD(P)-binding Rossmann-fold domains"/>
    <property type="match status" value="1"/>
</dbReference>
<dbReference type="Proteomes" id="UP000599578">
    <property type="component" value="Unassembled WGS sequence"/>
</dbReference>
<dbReference type="GO" id="GO:0016491">
    <property type="term" value="F:oxidoreductase activity"/>
    <property type="evidence" value="ECO:0007669"/>
    <property type="project" value="UniProtKB-KW"/>
</dbReference>
<dbReference type="CDD" id="cd05233">
    <property type="entry name" value="SDR_c"/>
    <property type="match status" value="1"/>
</dbReference>
<dbReference type="PRINTS" id="PR00080">
    <property type="entry name" value="SDRFAMILY"/>
</dbReference>
<dbReference type="PRINTS" id="PR00081">
    <property type="entry name" value="GDHRDH"/>
</dbReference>